<evidence type="ECO:0000256" key="2">
    <source>
        <dbReference type="ARBA" id="ARBA00004123"/>
    </source>
</evidence>
<protein>
    <recommendedName>
        <fullName evidence="9">DDE Tnp4 domain-containing protein</fullName>
    </recommendedName>
</protein>
<proteinExistence type="inferred from homology"/>
<dbReference type="PANTHER" id="PTHR22930">
    <property type="match status" value="1"/>
</dbReference>
<dbReference type="EMBL" id="NWSH01000554">
    <property type="protein sequence ID" value="PCG75686.1"/>
    <property type="molecule type" value="Genomic_DNA"/>
</dbReference>
<comment type="subcellular location">
    <subcellularLocation>
        <location evidence="2">Nucleus</location>
    </subcellularLocation>
</comment>
<evidence type="ECO:0000256" key="8">
    <source>
        <dbReference type="SAM" id="MobiDB-lite"/>
    </source>
</evidence>
<dbReference type="InterPro" id="IPR045249">
    <property type="entry name" value="HARBI1-like"/>
</dbReference>
<evidence type="ECO:0000256" key="3">
    <source>
        <dbReference type="ARBA" id="ARBA00006958"/>
    </source>
</evidence>
<dbReference type="AlphaFoldDB" id="A0A2A4JV88"/>
<dbReference type="Pfam" id="PF13359">
    <property type="entry name" value="DDE_Tnp_4"/>
    <property type="match status" value="1"/>
</dbReference>
<feature type="region of interest" description="Disordered" evidence="8">
    <location>
        <begin position="531"/>
        <end position="554"/>
    </location>
</feature>
<gene>
    <name evidence="10" type="ORF">B5V51_11158</name>
</gene>
<feature type="compositionally biased region" description="Basic and acidic residues" evidence="8">
    <location>
        <begin position="40"/>
        <end position="52"/>
    </location>
</feature>
<dbReference type="STRING" id="7102.A0A2A4JV88"/>
<comment type="similarity">
    <text evidence="3">Belongs to the HARBI1 family.</text>
</comment>
<dbReference type="GO" id="GO:0046872">
    <property type="term" value="F:metal ion binding"/>
    <property type="evidence" value="ECO:0007669"/>
    <property type="project" value="UniProtKB-KW"/>
</dbReference>
<evidence type="ECO:0000313" key="10">
    <source>
        <dbReference type="EMBL" id="PCG75686.1"/>
    </source>
</evidence>
<organism evidence="10">
    <name type="scientific">Heliothis virescens</name>
    <name type="common">Tobacco budworm moth</name>
    <dbReference type="NCBI Taxonomy" id="7102"/>
    <lineage>
        <taxon>Eukaryota</taxon>
        <taxon>Metazoa</taxon>
        <taxon>Ecdysozoa</taxon>
        <taxon>Arthropoda</taxon>
        <taxon>Hexapoda</taxon>
        <taxon>Insecta</taxon>
        <taxon>Pterygota</taxon>
        <taxon>Neoptera</taxon>
        <taxon>Endopterygota</taxon>
        <taxon>Lepidoptera</taxon>
        <taxon>Glossata</taxon>
        <taxon>Ditrysia</taxon>
        <taxon>Noctuoidea</taxon>
        <taxon>Noctuidae</taxon>
        <taxon>Heliothinae</taxon>
        <taxon>Heliothis</taxon>
    </lineage>
</organism>
<evidence type="ECO:0000256" key="6">
    <source>
        <dbReference type="ARBA" id="ARBA00022801"/>
    </source>
</evidence>
<evidence type="ECO:0000256" key="5">
    <source>
        <dbReference type="ARBA" id="ARBA00022723"/>
    </source>
</evidence>
<dbReference type="InterPro" id="IPR027806">
    <property type="entry name" value="HARBI1_dom"/>
</dbReference>
<dbReference type="GO" id="GO:0016787">
    <property type="term" value="F:hydrolase activity"/>
    <property type="evidence" value="ECO:0007669"/>
    <property type="project" value="UniProtKB-KW"/>
</dbReference>
<dbReference type="GO" id="GO:0005634">
    <property type="term" value="C:nucleus"/>
    <property type="evidence" value="ECO:0007669"/>
    <property type="project" value="UniProtKB-SubCell"/>
</dbReference>
<evidence type="ECO:0000259" key="9">
    <source>
        <dbReference type="Pfam" id="PF13359"/>
    </source>
</evidence>
<evidence type="ECO:0000256" key="1">
    <source>
        <dbReference type="ARBA" id="ARBA00001968"/>
    </source>
</evidence>
<dbReference type="PANTHER" id="PTHR22930:SF85">
    <property type="entry name" value="GH03217P-RELATED"/>
    <property type="match status" value="1"/>
</dbReference>
<accession>A0A2A4JV88</accession>
<name>A0A2A4JV88_HELVI</name>
<feature type="domain" description="DDE Tnp4" evidence="9">
    <location>
        <begin position="292"/>
        <end position="448"/>
    </location>
</feature>
<sequence length="583" mass="66455">MAEKPPEEGYISVVDDEPEIFELLKWDTSHTQKPEQPPRPIEKPRSPEKRVLKPAECDPFDLNEPSFIETYRLSKDLTRDLCEELKPVMPDSTKSIEFSVESKVLAALAFYASGKYQKTIGGRGDPSATQYFVSTAVLQVTEAMNHPTIVKKYIHFPHLRQERDIIKAKFYMKYGIPNVVGCVDCTHVPMARPDDDQKSHFNKSYHSKKVQIVLAALAFYASGKYQKTIGGRGDPSATQYFVSTAVLQVTEAMNHPTIVKKYIHFPHLRQERDIIKAKFYMKYGIPNVVGCVDCTHVPMARPDDDQKSHFNKSYHSKKVQIICDSDSTILSVDATAGGSYSHDNILSRHAVRVDMDSLNHSGEPCWLIGGPHYTQKTYVMTPIPKITKKSPVSPEKYYSNIHAQTHGAVVETIKQLKTRWKCLQANSNKQFDPPTVAMMIVACCVLHNICNRRGLPIVPMNQTEERLEAMKQKVANGPIPRKQVEDVNGIQARARLVERLWNERRIAPECAPKKRMSKKDRILESHQTEMRHQMQPPQQMNHPPQQLHQNHHEDMSKRPRIISMTTPTYSLGVPPGWGHYPQH</sequence>
<feature type="compositionally biased region" description="Low complexity" evidence="8">
    <location>
        <begin position="533"/>
        <end position="548"/>
    </location>
</feature>
<dbReference type="GO" id="GO:0004518">
    <property type="term" value="F:nuclease activity"/>
    <property type="evidence" value="ECO:0007669"/>
    <property type="project" value="UniProtKB-KW"/>
</dbReference>
<comment type="cofactor">
    <cofactor evidence="1">
        <name>a divalent metal cation</name>
        <dbReference type="ChEBI" id="CHEBI:60240"/>
    </cofactor>
</comment>
<evidence type="ECO:0000256" key="4">
    <source>
        <dbReference type="ARBA" id="ARBA00022722"/>
    </source>
</evidence>
<feature type="region of interest" description="Disordered" evidence="8">
    <location>
        <begin position="26"/>
        <end position="52"/>
    </location>
</feature>
<keyword evidence="7" id="KW-0539">Nucleus</keyword>
<keyword evidence="4" id="KW-0540">Nuclease</keyword>
<reference evidence="10" key="1">
    <citation type="submission" date="2017-09" db="EMBL/GenBank/DDBJ databases">
        <title>Contemporary evolution of a Lepidopteran species, Heliothis virescens, in response to modern agricultural practices.</title>
        <authorList>
            <person name="Fritz M.L."/>
            <person name="Deyonke A.M."/>
            <person name="Papanicolaou A."/>
            <person name="Micinski S."/>
            <person name="Westbrook J."/>
            <person name="Gould F."/>
        </authorList>
    </citation>
    <scope>NUCLEOTIDE SEQUENCE [LARGE SCALE GENOMIC DNA]</scope>
    <source>
        <strain evidence="10">HvINT-</strain>
        <tissue evidence="10">Whole body</tissue>
    </source>
</reference>
<comment type="caution">
    <text evidence="10">The sequence shown here is derived from an EMBL/GenBank/DDBJ whole genome shotgun (WGS) entry which is preliminary data.</text>
</comment>
<keyword evidence="5" id="KW-0479">Metal-binding</keyword>
<keyword evidence="6" id="KW-0378">Hydrolase</keyword>
<evidence type="ECO:0000256" key="7">
    <source>
        <dbReference type="ARBA" id="ARBA00023242"/>
    </source>
</evidence>